<accession>A0A6L2LQL4</accession>
<comment type="caution">
    <text evidence="2">The sequence shown here is derived from an EMBL/GenBank/DDBJ whole genome shotgun (WGS) entry which is preliminary data.</text>
</comment>
<evidence type="ECO:0000256" key="1">
    <source>
        <dbReference type="SAM" id="MobiDB-lite"/>
    </source>
</evidence>
<feature type="compositionally biased region" description="Low complexity" evidence="1">
    <location>
        <begin position="170"/>
        <end position="192"/>
    </location>
</feature>
<reference evidence="2" key="1">
    <citation type="journal article" date="2019" name="Sci. Rep.">
        <title>Draft genome of Tanacetum cinerariifolium, the natural source of mosquito coil.</title>
        <authorList>
            <person name="Yamashiro T."/>
            <person name="Shiraishi A."/>
            <person name="Satake H."/>
            <person name="Nakayama K."/>
        </authorList>
    </citation>
    <scope>NUCLEOTIDE SEQUENCE</scope>
</reference>
<feature type="region of interest" description="Disordered" evidence="1">
    <location>
        <begin position="168"/>
        <end position="192"/>
    </location>
</feature>
<feature type="compositionally biased region" description="Polar residues" evidence="1">
    <location>
        <begin position="216"/>
        <end position="232"/>
    </location>
</feature>
<sequence>MATSVIPISSATSDESVESPPSQVILFGAIPTIILVIPEVPIENPVIPPVAHMVRMTVDTTPTGLRDLVPYSDSDSDSLDDVFPPKYISLLPATSPFVCTDYSKSSGDSSNGPPSQDPYEVIVARWRNKVASHSSDEFPFALIAAPSGYRRRPATLIRHGEAIHFGRPYHSSPDLSSDSSLNSSSDTSSAHTSCHSILDQSLSEYSSPAAIVDDSSAPSAPLSTMYHPTTPESSSRDSSSESCVRSSRKRRRSPTAMVPLLIFAPGALASTRADLLPPRKRFRDSYSSEESIEEDINADVLAGIEADTAAAKATIAREVAKEDKDEYEAESSVRGTVEIRVDRVIELVVADDSFEATIGDVLYQVSTDDSLEVMQLGLDVEVQQLYDHMREILVGRISNIEAGQRQLEMGHLVSDRDRTRMLERIRSLERENLRVQGMLSIERDHINNIRLYMALPQKEFRQIYMDRDEARRRLRRL</sequence>
<protein>
    <submittedName>
        <fullName evidence="2">Uncharacterized protein</fullName>
    </submittedName>
</protein>
<proteinExistence type="predicted"/>
<gene>
    <name evidence="2" type="ORF">Tci_034353</name>
</gene>
<name>A0A6L2LQL4_TANCI</name>
<organism evidence="2">
    <name type="scientific">Tanacetum cinerariifolium</name>
    <name type="common">Dalmatian daisy</name>
    <name type="synonym">Chrysanthemum cinerariifolium</name>
    <dbReference type="NCBI Taxonomy" id="118510"/>
    <lineage>
        <taxon>Eukaryota</taxon>
        <taxon>Viridiplantae</taxon>
        <taxon>Streptophyta</taxon>
        <taxon>Embryophyta</taxon>
        <taxon>Tracheophyta</taxon>
        <taxon>Spermatophyta</taxon>
        <taxon>Magnoliopsida</taxon>
        <taxon>eudicotyledons</taxon>
        <taxon>Gunneridae</taxon>
        <taxon>Pentapetalae</taxon>
        <taxon>asterids</taxon>
        <taxon>campanulids</taxon>
        <taxon>Asterales</taxon>
        <taxon>Asteraceae</taxon>
        <taxon>Asteroideae</taxon>
        <taxon>Anthemideae</taxon>
        <taxon>Anthemidinae</taxon>
        <taxon>Tanacetum</taxon>
    </lineage>
</organism>
<evidence type="ECO:0000313" key="2">
    <source>
        <dbReference type="EMBL" id="GEU62375.1"/>
    </source>
</evidence>
<dbReference type="EMBL" id="BKCJ010004662">
    <property type="protein sequence ID" value="GEU62375.1"/>
    <property type="molecule type" value="Genomic_DNA"/>
</dbReference>
<feature type="region of interest" description="Disordered" evidence="1">
    <location>
        <begin position="212"/>
        <end position="252"/>
    </location>
</feature>
<dbReference type="AlphaFoldDB" id="A0A6L2LQL4"/>